<dbReference type="OrthoDB" id="9792005at2"/>
<dbReference type="Gene3D" id="3.30.1780.10">
    <property type="entry name" value="ornithine cyclodeaminase, domain 1"/>
    <property type="match status" value="1"/>
</dbReference>
<accession>A0A0T5XA13</accession>
<dbReference type="SUPFAM" id="SSF51735">
    <property type="entry name" value="NAD(P)-binding Rossmann-fold domains"/>
    <property type="match status" value="1"/>
</dbReference>
<dbReference type="PANTHER" id="PTHR13812">
    <property type="entry name" value="KETIMINE REDUCTASE MU-CRYSTALLIN"/>
    <property type="match status" value="1"/>
</dbReference>
<protein>
    <submittedName>
        <fullName evidence="1">Ornithine cyclodeaminase/mu-crystallin family protein</fullName>
    </submittedName>
</protein>
<name>A0A0T5XA13_9BACT</name>
<dbReference type="eggNOG" id="COG2423">
    <property type="taxonomic scope" value="Bacteria"/>
</dbReference>
<evidence type="ECO:0000313" key="2">
    <source>
        <dbReference type="Proteomes" id="UP000005273"/>
    </source>
</evidence>
<dbReference type="InterPro" id="IPR036291">
    <property type="entry name" value="NAD(P)-bd_dom_sf"/>
</dbReference>
<dbReference type="InterPro" id="IPR023401">
    <property type="entry name" value="ODC_N"/>
</dbReference>
<gene>
    <name evidence="1" type="ORF">HMPREF1705_04407</name>
</gene>
<dbReference type="RefSeq" id="WP_057940692.1">
    <property type="nucleotide sequence ID" value="NZ_ACJX03000001.1"/>
</dbReference>
<dbReference type="AlphaFoldDB" id="A0A0T5XA13"/>
<dbReference type="GO" id="GO:0005737">
    <property type="term" value="C:cytoplasm"/>
    <property type="evidence" value="ECO:0007669"/>
    <property type="project" value="TreeGrafter"/>
</dbReference>
<dbReference type="EMBL" id="ACJX03000001">
    <property type="protein sequence ID" value="KRT35142.1"/>
    <property type="molecule type" value="Genomic_DNA"/>
</dbReference>
<keyword evidence="2" id="KW-1185">Reference proteome</keyword>
<dbReference type="STRING" id="592015.HMPREF1705_04407"/>
<dbReference type="PIRSF" id="PIRSF001439">
    <property type="entry name" value="CryM"/>
    <property type="match status" value="1"/>
</dbReference>
<dbReference type="PANTHER" id="PTHR13812:SF19">
    <property type="entry name" value="KETIMINE REDUCTASE MU-CRYSTALLIN"/>
    <property type="match status" value="1"/>
</dbReference>
<evidence type="ECO:0000313" key="1">
    <source>
        <dbReference type="EMBL" id="KRT35142.1"/>
    </source>
</evidence>
<dbReference type="Gene3D" id="3.40.50.720">
    <property type="entry name" value="NAD(P)-binding Rossmann-like Domain"/>
    <property type="match status" value="1"/>
</dbReference>
<organism evidence="1 2">
    <name type="scientific">Acetomicrobium hydrogeniformans ATCC BAA-1850</name>
    <dbReference type="NCBI Taxonomy" id="592015"/>
    <lineage>
        <taxon>Bacteria</taxon>
        <taxon>Thermotogati</taxon>
        <taxon>Synergistota</taxon>
        <taxon>Synergistia</taxon>
        <taxon>Synergistales</taxon>
        <taxon>Acetomicrobiaceae</taxon>
        <taxon>Acetomicrobium</taxon>
    </lineage>
</organism>
<sequence>MRSLLLSRSSLEELNIKMADIIEAVERGFRLKGEGKVSVPAKIGIHPRKDCFIHAMPCYIGGEVDASGIKWVAGYPSNQEKGLPYISGIMCLNESDTGLVKAIMDASWITAYRTGAASAVCAKYLGDPDSKIIAVIGLGVQGRMNLMALMEVFKEIRQVRVYDVMPSQTKRYIKDMSSLYEGCEFVACDNPKETVTGADIVVTCTPIVEDPKRYVRVECLKEDVLAIAVDYDSSFCAPVMAEADVFVCDDSGQYLWTQKQGVYFQDGYPTKDKIYADVGELCAGLKTPVRKGRRSAVLMGIASHDVMAAQLAYEKALDKGIGQWIEI</sequence>
<comment type="caution">
    <text evidence="1">The sequence shown here is derived from an EMBL/GenBank/DDBJ whole genome shotgun (WGS) entry which is preliminary data.</text>
</comment>
<dbReference type="Pfam" id="PF02423">
    <property type="entry name" value="OCD_Mu_crystall"/>
    <property type="match status" value="1"/>
</dbReference>
<dbReference type="InterPro" id="IPR003462">
    <property type="entry name" value="ODC_Mu_crystall"/>
</dbReference>
<proteinExistence type="predicted"/>
<reference evidence="2" key="1">
    <citation type="submission" date="2012-09" db="EMBL/GenBank/DDBJ databases">
        <authorList>
            <person name="Weinstock G."/>
            <person name="Sodergren E."/>
            <person name="Clifton S."/>
            <person name="Fulton L."/>
            <person name="Fulton B."/>
            <person name="Courtney L."/>
            <person name="Fronick C."/>
            <person name="Harrison M."/>
            <person name="Strong C."/>
            <person name="Farmer C."/>
            <person name="Delehaunty K."/>
            <person name="Markovic C."/>
            <person name="Hall O."/>
            <person name="Minx P."/>
            <person name="Tomlinson C."/>
            <person name="Mitreva M."/>
            <person name="Nelson J."/>
            <person name="Hou S."/>
            <person name="Wollam A."/>
            <person name="Pepin K.H."/>
            <person name="Johnson M."/>
            <person name="Bhonagiri V."/>
            <person name="Nash W.E."/>
            <person name="Suruliraj S."/>
            <person name="Warren W."/>
            <person name="Chinwalla A."/>
            <person name="Mardis E.R."/>
            <person name="Wilson R.K."/>
        </authorList>
    </citation>
    <scope>NUCLEOTIDE SEQUENCE [LARGE SCALE GENOMIC DNA]</scope>
    <source>
        <strain evidence="2">OS1</strain>
    </source>
</reference>
<dbReference type="Proteomes" id="UP000005273">
    <property type="component" value="Unassembled WGS sequence"/>
</dbReference>